<keyword evidence="2" id="KW-0378">Hydrolase</keyword>
<evidence type="ECO:0000256" key="2">
    <source>
        <dbReference type="ARBA" id="ARBA00022801"/>
    </source>
</evidence>
<reference evidence="4" key="1">
    <citation type="submission" date="2022-09" db="EMBL/GenBank/DDBJ databases">
        <title>Tahibacter sp. nov., isolated from a fresh water.</title>
        <authorList>
            <person name="Baek J.H."/>
            <person name="Lee J.K."/>
            <person name="Kim J.M."/>
            <person name="Jeon C.O."/>
        </authorList>
    </citation>
    <scope>NUCLEOTIDE SEQUENCE</scope>
    <source>
        <strain evidence="4">W38</strain>
    </source>
</reference>
<dbReference type="EMBL" id="CP104694">
    <property type="protein sequence ID" value="UXI68865.1"/>
    <property type="molecule type" value="Genomic_DNA"/>
</dbReference>
<dbReference type="InterPro" id="IPR023214">
    <property type="entry name" value="HAD_sf"/>
</dbReference>
<evidence type="ECO:0000313" key="4">
    <source>
        <dbReference type="EMBL" id="UXI68865.1"/>
    </source>
</evidence>
<dbReference type="Proteomes" id="UP001064632">
    <property type="component" value="Chromosome"/>
</dbReference>
<sequence length="231" mass="25210">MPEGSPPPSGPSADNPRIVLFDFDGVLIRQDSFETYLRTRLRRQPWRLLPLLPVLPALPLLLRTIAGKFWVARVFVRAATIGMRHAAFIEDVTRFGQTMAQSPGVAVHEAVACVTAHLAAGDRVLVVSGSLQPCLEAILVGLGLGHVQALGSDFVMGPFGLRPTFHNYGKAKLKRLATLGISAWDVAYSDSRADLPMLAAARQAILVNPDARDIDAVREVLGDRFEVRRWA</sequence>
<protein>
    <submittedName>
        <fullName evidence="4">HAD-IB family phosphatase</fullName>
    </submittedName>
</protein>
<keyword evidence="1" id="KW-0479">Metal-binding</keyword>
<organism evidence="4 5">
    <name type="scientific">Tahibacter amnicola</name>
    <dbReference type="NCBI Taxonomy" id="2976241"/>
    <lineage>
        <taxon>Bacteria</taxon>
        <taxon>Pseudomonadati</taxon>
        <taxon>Pseudomonadota</taxon>
        <taxon>Gammaproteobacteria</taxon>
        <taxon>Lysobacterales</taxon>
        <taxon>Rhodanobacteraceae</taxon>
        <taxon>Tahibacter</taxon>
    </lineage>
</organism>
<dbReference type="NCBIfam" id="TIGR01488">
    <property type="entry name" value="HAD-SF-IB"/>
    <property type="match status" value="1"/>
</dbReference>
<proteinExistence type="predicted"/>
<name>A0ABY6BGA4_9GAMM</name>
<dbReference type="InterPro" id="IPR050582">
    <property type="entry name" value="HAD-like_SerB"/>
</dbReference>
<gene>
    <name evidence="4" type="ORF">N4264_04190</name>
</gene>
<dbReference type="PANTHER" id="PTHR43344">
    <property type="entry name" value="PHOSPHOSERINE PHOSPHATASE"/>
    <property type="match status" value="1"/>
</dbReference>
<dbReference type="InterPro" id="IPR036412">
    <property type="entry name" value="HAD-like_sf"/>
</dbReference>
<accession>A0ABY6BGA4</accession>
<dbReference type="RefSeq" id="WP_261695824.1">
    <property type="nucleotide sequence ID" value="NZ_CP104694.1"/>
</dbReference>
<keyword evidence="5" id="KW-1185">Reference proteome</keyword>
<dbReference type="Pfam" id="PF12710">
    <property type="entry name" value="HAD"/>
    <property type="match status" value="1"/>
</dbReference>
<evidence type="ECO:0000313" key="5">
    <source>
        <dbReference type="Proteomes" id="UP001064632"/>
    </source>
</evidence>
<dbReference type="Gene3D" id="1.20.1440.100">
    <property type="entry name" value="SG protein - dephosphorylation function"/>
    <property type="match status" value="1"/>
</dbReference>
<evidence type="ECO:0000256" key="1">
    <source>
        <dbReference type="ARBA" id="ARBA00022723"/>
    </source>
</evidence>
<dbReference type="Gene3D" id="3.40.50.1000">
    <property type="entry name" value="HAD superfamily/HAD-like"/>
    <property type="match status" value="1"/>
</dbReference>
<evidence type="ECO:0000256" key="3">
    <source>
        <dbReference type="ARBA" id="ARBA00022842"/>
    </source>
</evidence>
<dbReference type="PANTHER" id="PTHR43344:SF13">
    <property type="entry name" value="PHOSPHATASE RV3661-RELATED"/>
    <property type="match status" value="1"/>
</dbReference>
<dbReference type="SUPFAM" id="SSF56784">
    <property type="entry name" value="HAD-like"/>
    <property type="match status" value="1"/>
</dbReference>
<keyword evidence="3" id="KW-0460">Magnesium</keyword>